<keyword evidence="3" id="KW-0804">Transcription</keyword>
<keyword evidence="7" id="KW-1185">Reference proteome</keyword>
<keyword evidence="2 4" id="KW-0238">DNA-binding</keyword>
<dbReference type="PROSITE" id="PS50977">
    <property type="entry name" value="HTH_TETR_2"/>
    <property type="match status" value="1"/>
</dbReference>
<dbReference type="InterPro" id="IPR009057">
    <property type="entry name" value="Homeodomain-like_sf"/>
</dbReference>
<evidence type="ECO:0000256" key="2">
    <source>
        <dbReference type="ARBA" id="ARBA00023125"/>
    </source>
</evidence>
<feature type="DNA-binding region" description="H-T-H motif" evidence="4">
    <location>
        <begin position="38"/>
        <end position="57"/>
    </location>
</feature>
<dbReference type="Pfam" id="PF13305">
    <property type="entry name" value="TetR_C_33"/>
    <property type="match status" value="1"/>
</dbReference>
<evidence type="ECO:0000256" key="1">
    <source>
        <dbReference type="ARBA" id="ARBA00023015"/>
    </source>
</evidence>
<evidence type="ECO:0000259" key="5">
    <source>
        <dbReference type="PROSITE" id="PS50977"/>
    </source>
</evidence>
<dbReference type="InterPro" id="IPR050109">
    <property type="entry name" value="HTH-type_TetR-like_transc_reg"/>
</dbReference>
<evidence type="ECO:0000256" key="3">
    <source>
        <dbReference type="ARBA" id="ARBA00023163"/>
    </source>
</evidence>
<organism evidence="6 7">
    <name type="scientific">Nocardia tengchongensis</name>
    <dbReference type="NCBI Taxonomy" id="2055889"/>
    <lineage>
        <taxon>Bacteria</taxon>
        <taxon>Bacillati</taxon>
        <taxon>Actinomycetota</taxon>
        <taxon>Actinomycetes</taxon>
        <taxon>Mycobacteriales</taxon>
        <taxon>Nocardiaceae</taxon>
        <taxon>Nocardia</taxon>
    </lineage>
</organism>
<dbReference type="SUPFAM" id="SSF46689">
    <property type="entry name" value="Homeodomain-like"/>
    <property type="match status" value="1"/>
</dbReference>
<evidence type="ECO:0000256" key="4">
    <source>
        <dbReference type="PROSITE-ProRule" id="PRU00335"/>
    </source>
</evidence>
<dbReference type="Pfam" id="PF00440">
    <property type="entry name" value="TetR_N"/>
    <property type="match status" value="1"/>
</dbReference>
<evidence type="ECO:0000313" key="6">
    <source>
        <dbReference type="EMBL" id="QVI21107.1"/>
    </source>
</evidence>
<dbReference type="SUPFAM" id="SSF48498">
    <property type="entry name" value="Tetracyclin repressor-like, C-terminal domain"/>
    <property type="match status" value="1"/>
</dbReference>
<dbReference type="Gene3D" id="1.10.357.10">
    <property type="entry name" value="Tetracycline Repressor, domain 2"/>
    <property type="match status" value="1"/>
</dbReference>
<dbReference type="Proteomes" id="UP000683310">
    <property type="component" value="Chromosome"/>
</dbReference>
<dbReference type="InterPro" id="IPR001647">
    <property type="entry name" value="HTH_TetR"/>
</dbReference>
<dbReference type="InterPro" id="IPR025996">
    <property type="entry name" value="MT1864/Rv1816-like_C"/>
</dbReference>
<dbReference type="PANTHER" id="PTHR30055:SF234">
    <property type="entry name" value="HTH-TYPE TRANSCRIPTIONAL REGULATOR BETI"/>
    <property type="match status" value="1"/>
</dbReference>
<protein>
    <submittedName>
        <fullName evidence="6">TetR/AcrR family transcriptional regulator</fullName>
    </submittedName>
</protein>
<dbReference type="EMBL" id="CP074371">
    <property type="protein sequence ID" value="QVI21107.1"/>
    <property type="molecule type" value="Genomic_DNA"/>
</dbReference>
<dbReference type="RefSeq" id="WP_213557210.1">
    <property type="nucleotide sequence ID" value="NZ_JBHZDI010000071.1"/>
</dbReference>
<name>A0ABX8CME4_9NOCA</name>
<reference evidence="6 7" key="1">
    <citation type="submission" date="2021-04" db="EMBL/GenBank/DDBJ databases">
        <title>Nocardia tengchongensis.</title>
        <authorList>
            <person name="Zhuang k."/>
            <person name="Ran Y."/>
            <person name="Li W."/>
        </authorList>
    </citation>
    <scope>NUCLEOTIDE SEQUENCE [LARGE SCALE GENOMIC DNA]</scope>
    <source>
        <strain evidence="6 7">CFH S0057</strain>
    </source>
</reference>
<dbReference type="InterPro" id="IPR036271">
    <property type="entry name" value="Tet_transcr_reg_TetR-rel_C_sf"/>
</dbReference>
<feature type="domain" description="HTH tetR-type" evidence="5">
    <location>
        <begin position="14"/>
        <end position="75"/>
    </location>
</feature>
<sequence length="196" mass="20948">MPGTRQRRTRGEGDRLRAELVTAAIDLLLEPQPLPAPSLRAIARACGVAPSAVYMHFASQDALNYAVIAELFGRLRADLDAADPVEAAPADRLEALLGAYLTWAETHPGAYQLLFERPDPAGDEGEGPGLDLLDRLARLLPDPDPHARHAAALRIWCALHGVASLRIHKPTAPWATDPRTDARALVAAITGLPAGT</sequence>
<keyword evidence="1" id="KW-0805">Transcription regulation</keyword>
<accession>A0ABX8CME4</accession>
<dbReference type="PANTHER" id="PTHR30055">
    <property type="entry name" value="HTH-TYPE TRANSCRIPTIONAL REGULATOR RUTR"/>
    <property type="match status" value="1"/>
</dbReference>
<proteinExistence type="predicted"/>
<gene>
    <name evidence="6" type="ORF">KHQ06_34600</name>
</gene>
<evidence type="ECO:0000313" key="7">
    <source>
        <dbReference type="Proteomes" id="UP000683310"/>
    </source>
</evidence>